<proteinExistence type="predicted"/>
<dbReference type="AlphaFoldDB" id="A0A9P9FT45"/>
<dbReference type="Pfam" id="PF11951">
    <property type="entry name" value="Fungal_trans_2"/>
    <property type="match status" value="1"/>
</dbReference>
<keyword evidence="5" id="KW-1185">Reference proteome</keyword>
<organism evidence="4 5">
    <name type="scientific">Dactylonectria macrodidyma</name>
    <dbReference type="NCBI Taxonomy" id="307937"/>
    <lineage>
        <taxon>Eukaryota</taxon>
        <taxon>Fungi</taxon>
        <taxon>Dikarya</taxon>
        <taxon>Ascomycota</taxon>
        <taxon>Pezizomycotina</taxon>
        <taxon>Sordariomycetes</taxon>
        <taxon>Hypocreomycetidae</taxon>
        <taxon>Hypocreales</taxon>
        <taxon>Nectriaceae</taxon>
        <taxon>Dactylonectria</taxon>
    </lineage>
</organism>
<evidence type="ECO:0000256" key="2">
    <source>
        <dbReference type="SAM" id="MobiDB-lite"/>
    </source>
</evidence>
<evidence type="ECO:0000313" key="5">
    <source>
        <dbReference type="Proteomes" id="UP000738349"/>
    </source>
</evidence>
<dbReference type="InterPro" id="IPR021858">
    <property type="entry name" value="Fun_TF"/>
</dbReference>
<dbReference type="GO" id="GO:0001228">
    <property type="term" value="F:DNA-binding transcription activator activity, RNA polymerase II-specific"/>
    <property type="evidence" value="ECO:0007669"/>
    <property type="project" value="TreeGrafter"/>
</dbReference>
<accession>A0A9P9FT45</accession>
<reference evidence="4" key="1">
    <citation type="journal article" date="2021" name="Nat. Commun.">
        <title>Genetic determinants of endophytism in the Arabidopsis root mycobiome.</title>
        <authorList>
            <person name="Mesny F."/>
            <person name="Miyauchi S."/>
            <person name="Thiergart T."/>
            <person name="Pickel B."/>
            <person name="Atanasova L."/>
            <person name="Karlsson M."/>
            <person name="Huettel B."/>
            <person name="Barry K.W."/>
            <person name="Haridas S."/>
            <person name="Chen C."/>
            <person name="Bauer D."/>
            <person name="Andreopoulos W."/>
            <person name="Pangilinan J."/>
            <person name="LaButti K."/>
            <person name="Riley R."/>
            <person name="Lipzen A."/>
            <person name="Clum A."/>
            <person name="Drula E."/>
            <person name="Henrissat B."/>
            <person name="Kohler A."/>
            <person name="Grigoriev I.V."/>
            <person name="Martin F.M."/>
            <person name="Hacquard S."/>
        </authorList>
    </citation>
    <scope>NUCLEOTIDE SEQUENCE</scope>
    <source>
        <strain evidence="4">MPI-CAGE-AT-0147</strain>
    </source>
</reference>
<dbReference type="PANTHER" id="PTHR47784">
    <property type="entry name" value="STEROL UPTAKE CONTROL PROTEIN 2"/>
    <property type="match status" value="1"/>
</dbReference>
<keyword evidence="1" id="KW-0539">Nucleus</keyword>
<dbReference type="Proteomes" id="UP000738349">
    <property type="component" value="Unassembled WGS sequence"/>
</dbReference>
<evidence type="ECO:0000259" key="3">
    <source>
        <dbReference type="PROSITE" id="PS50048"/>
    </source>
</evidence>
<dbReference type="Gene3D" id="4.10.240.10">
    <property type="entry name" value="Zn(2)-C6 fungal-type DNA-binding domain"/>
    <property type="match status" value="1"/>
</dbReference>
<name>A0A9P9FT45_9HYPO</name>
<dbReference type="InterPro" id="IPR001138">
    <property type="entry name" value="Zn2Cys6_DnaBD"/>
</dbReference>
<comment type="caution">
    <text evidence="4">The sequence shown here is derived from an EMBL/GenBank/DDBJ whole genome shotgun (WGS) entry which is preliminary data.</text>
</comment>
<dbReference type="SUPFAM" id="SSF57701">
    <property type="entry name" value="Zn2/Cys6 DNA-binding domain"/>
    <property type="match status" value="1"/>
</dbReference>
<dbReference type="EMBL" id="JAGMUV010000002">
    <property type="protein sequence ID" value="KAH7171268.1"/>
    <property type="molecule type" value="Genomic_DNA"/>
</dbReference>
<feature type="region of interest" description="Disordered" evidence="2">
    <location>
        <begin position="1"/>
        <end position="25"/>
    </location>
</feature>
<evidence type="ECO:0000256" key="1">
    <source>
        <dbReference type="ARBA" id="ARBA00023242"/>
    </source>
</evidence>
<dbReference type="SMART" id="SM00066">
    <property type="entry name" value="GAL4"/>
    <property type="match status" value="1"/>
</dbReference>
<dbReference type="OrthoDB" id="5229455at2759"/>
<dbReference type="InterPro" id="IPR053157">
    <property type="entry name" value="Sterol_Uptake_Regulator"/>
</dbReference>
<protein>
    <recommendedName>
        <fullName evidence="3">Zn(2)-C6 fungal-type domain-containing protein</fullName>
    </recommendedName>
</protein>
<evidence type="ECO:0000313" key="4">
    <source>
        <dbReference type="EMBL" id="KAH7171268.1"/>
    </source>
</evidence>
<feature type="compositionally biased region" description="Low complexity" evidence="2">
    <location>
        <begin position="7"/>
        <end position="20"/>
    </location>
</feature>
<dbReference type="PROSITE" id="PS00463">
    <property type="entry name" value="ZN2_CY6_FUNGAL_1"/>
    <property type="match status" value="1"/>
</dbReference>
<dbReference type="CDD" id="cd00067">
    <property type="entry name" value="GAL4"/>
    <property type="match status" value="1"/>
</dbReference>
<dbReference type="PANTHER" id="PTHR47784:SF7">
    <property type="entry name" value="ZN(II)2CYS6 TRANSCRIPTION FACTOR (EUROFUNG)"/>
    <property type="match status" value="1"/>
</dbReference>
<dbReference type="Pfam" id="PF00172">
    <property type="entry name" value="Zn_clus"/>
    <property type="match status" value="1"/>
</dbReference>
<gene>
    <name evidence="4" type="ORF">EDB81DRAFT_194571</name>
</gene>
<feature type="domain" description="Zn(2)-C6 fungal-type" evidence="3">
    <location>
        <begin position="37"/>
        <end position="67"/>
    </location>
</feature>
<dbReference type="PROSITE" id="PS50048">
    <property type="entry name" value="ZN2_CY6_FUNGAL_2"/>
    <property type="match status" value="1"/>
</dbReference>
<sequence>MSPGARSGSSSSSSSSPESSLVRKPGVKRIHNKSRLGCFNCKRRRVKCDEKRPLCAPCSRLGLSCQYPHRESQVAIDEIPRSTSTGFTLDDLRFHHQFLTVAYPSLPLRGDDVWSQCAAMSHSYDYLAHAALGLGASHLSQNGSGNFTAQALQHRVTAIRLISEQLAEPSNKTLEQADALFAALLCIVAQSSLMPDGMTEYLVMTRGANLVAASIMPDFSRSVFKAFSAQGHIESLRRMINDQPKDLEVLNGFRCSVMNLEPICQTFCERAYFDSLVKTITSVPTSSFGAWREFVDLFLMPSFMSNSDFQSFIDPDNHTGQLLIIHMFLLDYVLGRSFIAPSDEPKCPGRKNMVILWTENVVKSLPREYQPYAMWLKHFCLVLAEQDARYLLSP</sequence>
<dbReference type="InterPro" id="IPR036864">
    <property type="entry name" value="Zn2-C6_fun-type_DNA-bd_sf"/>
</dbReference>
<dbReference type="GO" id="GO:0008270">
    <property type="term" value="F:zinc ion binding"/>
    <property type="evidence" value="ECO:0007669"/>
    <property type="project" value="InterPro"/>
</dbReference>